<feature type="coiled-coil region" evidence="1">
    <location>
        <begin position="118"/>
        <end position="171"/>
    </location>
</feature>
<accession>A0A8S1S4C3</accession>
<name>A0A8S1S4C3_PAROT</name>
<keyword evidence="1" id="KW-0175">Coiled coil</keyword>
<reference evidence="2" key="1">
    <citation type="submission" date="2021-01" db="EMBL/GenBank/DDBJ databases">
        <authorList>
            <consortium name="Genoscope - CEA"/>
            <person name="William W."/>
        </authorList>
    </citation>
    <scope>NUCLEOTIDE SEQUENCE</scope>
</reference>
<evidence type="ECO:0000313" key="3">
    <source>
        <dbReference type="Proteomes" id="UP000683925"/>
    </source>
</evidence>
<keyword evidence="3" id="KW-1185">Reference proteome</keyword>
<protein>
    <submittedName>
        <fullName evidence="2">Uncharacterized protein</fullName>
    </submittedName>
</protein>
<dbReference type="Proteomes" id="UP000683925">
    <property type="component" value="Unassembled WGS sequence"/>
</dbReference>
<dbReference type="EMBL" id="CAJJDP010000004">
    <property type="protein sequence ID" value="CAD8134557.1"/>
    <property type="molecule type" value="Genomic_DNA"/>
</dbReference>
<gene>
    <name evidence="2" type="ORF">POCTA_138.1.T0050492</name>
</gene>
<dbReference type="AlphaFoldDB" id="A0A8S1S4C3"/>
<evidence type="ECO:0000313" key="2">
    <source>
        <dbReference type="EMBL" id="CAD8134557.1"/>
    </source>
</evidence>
<dbReference type="CDD" id="cd01248">
    <property type="entry name" value="PH_PLC_ELMO1"/>
    <property type="match status" value="1"/>
</dbReference>
<dbReference type="OMA" id="QYIKWKE"/>
<comment type="caution">
    <text evidence="2">The sequence shown here is derived from an EMBL/GenBank/DDBJ whole genome shotgun (WGS) entry which is preliminary data.</text>
</comment>
<evidence type="ECO:0000256" key="1">
    <source>
        <dbReference type="SAM" id="Coils"/>
    </source>
</evidence>
<sequence length="517" mass="61085">MLNSKKLIKTNQLTELNNFLLQVKHAFLTDDFQQALETTNVNDNKIPLQEILQNNIPQPKYDQQKQPTQLPTDEIQNLLQGLTTLLEKNLQESHDLYQIFQSNKQFNSKVENSNSSLKYQNEENVEELQEDIKQNEIRLLQMQNSRLLSKIESLNEQITQLEQDIHEKSKDQRQLISLINSTYCIQRVQYTVKQNTNVILNKVNDEEIEQGVFVIVDDQIILSPSYLDENKMILNISQILDVTYQNDLQITIHYKEGKLIVILENHQEFAKIDLSLWSILRKNVSINQERLFENSLFERPFRQEINIEYKKLKEQLSHIIPWMEQDQKQQQPQQQQQQFTLNFKNSDHFSEIPQSSNIQLQSHQSPELRGILPKQMIQINQQTKLQHALLQLKQGFSMIKYSEGQRKPNIKIIYLTENEQYIKWKEELQPFDQKNTSDKKSIQISQIKEIKDSALGSGFEKFKKYRKGKETLGITIIAKRNLELDAPKQEIKDLFLECLKILLDNKQNNKLEQKNRK</sequence>
<dbReference type="OrthoDB" id="304891at2759"/>
<proteinExistence type="predicted"/>
<organism evidence="2 3">
    <name type="scientific">Paramecium octaurelia</name>
    <dbReference type="NCBI Taxonomy" id="43137"/>
    <lineage>
        <taxon>Eukaryota</taxon>
        <taxon>Sar</taxon>
        <taxon>Alveolata</taxon>
        <taxon>Ciliophora</taxon>
        <taxon>Intramacronucleata</taxon>
        <taxon>Oligohymenophorea</taxon>
        <taxon>Peniculida</taxon>
        <taxon>Parameciidae</taxon>
        <taxon>Paramecium</taxon>
    </lineage>
</organism>